<dbReference type="PANTHER" id="PTHR33064:SF39">
    <property type="match status" value="1"/>
</dbReference>
<evidence type="ECO:0000313" key="5">
    <source>
        <dbReference type="Proteomes" id="UP000257109"/>
    </source>
</evidence>
<dbReference type="Gene3D" id="3.10.10.10">
    <property type="entry name" value="HIV Type 1 Reverse Transcriptase, subunit A, domain 1"/>
    <property type="match status" value="1"/>
</dbReference>
<feature type="domain" description="Reverse transcriptase" evidence="2">
    <location>
        <begin position="137"/>
        <end position="246"/>
    </location>
</feature>
<dbReference type="AlphaFoldDB" id="A0A371G407"/>
<dbReference type="Pfam" id="PF17919">
    <property type="entry name" value="RT_RNaseH_2"/>
    <property type="match status" value="1"/>
</dbReference>
<dbReference type="InterPro" id="IPR043502">
    <property type="entry name" value="DNA/RNA_pol_sf"/>
</dbReference>
<reference evidence="4" key="1">
    <citation type="submission" date="2018-05" db="EMBL/GenBank/DDBJ databases">
        <title>Draft genome of Mucuna pruriens seed.</title>
        <authorList>
            <person name="Nnadi N.E."/>
            <person name="Vos R."/>
            <person name="Hasami M.H."/>
            <person name="Devisetty U.K."/>
            <person name="Aguiy J.C."/>
        </authorList>
    </citation>
    <scope>NUCLEOTIDE SEQUENCE [LARGE SCALE GENOMIC DNA]</scope>
    <source>
        <strain evidence="4">JCA_2017</strain>
    </source>
</reference>
<evidence type="ECO:0000313" key="4">
    <source>
        <dbReference type="EMBL" id="RDX85201.1"/>
    </source>
</evidence>
<feature type="region of interest" description="Disordered" evidence="1">
    <location>
        <begin position="79"/>
        <end position="134"/>
    </location>
</feature>
<dbReference type="Gene3D" id="3.30.70.270">
    <property type="match status" value="2"/>
</dbReference>
<sequence length="377" mass="42549">MTYQSPTTALKPLPKHLKYAYLEDHQQFPVIIANNLSRDQEKKLLNVLRKHKKAINWTLVDFPGINPFIYSIGGGSPTNKVATEKSESNHPKRGKEGSHEATGSWDHLSHLGQPMGESSSSGAEEVRDDCRKESTRRDGYRQIHIALVDQHKTTFTCHFGAFAYTKMPFGLCNASSTLQRCMISIFSDLLEDCMEVFMDDFIVYTKSLEACLDNPSQVLHRCIDSNLVLNFEKCHFMVTEGIVLGHLISAIGIEVDKVKVDIISSLSNPTSVWKVRSFLGHVGFYRWFIKDFSKIALPLPKLLQKDMEIVFDQPCVDTFQELKKRLASMPIPQAPNYEYPFELMCDASNFALGAVLGQRVGKQPFVIAYASQTMDLT</sequence>
<dbReference type="FunFam" id="3.30.70.270:FF:000020">
    <property type="entry name" value="Transposon Tf2-6 polyprotein-like Protein"/>
    <property type="match status" value="1"/>
</dbReference>
<dbReference type="InterPro" id="IPR041577">
    <property type="entry name" value="RT_RNaseH_2"/>
</dbReference>
<dbReference type="CDD" id="cd01647">
    <property type="entry name" value="RT_LTR"/>
    <property type="match status" value="1"/>
</dbReference>
<feature type="compositionally biased region" description="Basic and acidic residues" evidence="1">
    <location>
        <begin position="124"/>
        <end position="134"/>
    </location>
</feature>
<dbReference type="InterPro" id="IPR051320">
    <property type="entry name" value="Viral_Replic_Matur_Polypro"/>
</dbReference>
<dbReference type="InterPro" id="IPR043128">
    <property type="entry name" value="Rev_trsase/Diguanyl_cyclase"/>
</dbReference>
<name>A0A371G407_MUCPR</name>
<dbReference type="Pfam" id="PF00078">
    <property type="entry name" value="RVT_1"/>
    <property type="match status" value="1"/>
</dbReference>
<feature type="compositionally biased region" description="Basic and acidic residues" evidence="1">
    <location>
        <begin position="82"/>
        <end position="99"/>
    </location>
</feature>
<keyword evidence="5" id="KW-1185">Reference proteome</keyword>
<dbReference type="OrthoDB" id="10055717at2759"/>
<feature type="domain" description="Reverse transcriptase/retrotransposon-derived protein RNase H-like" evidence="3">
    <location>
        <begin position="312"/>
        <end position="374"/>
    </location>
</feature>
<dbReference type="Proteomes" id="UP000257109">
    <property type="component" value="Unassembled WGS sequence"/>
</dbReference>
<evidence type="ECO:0000259" key="3">
    <source>
        <dbReference type="Pfam" id="PF17919"/>
    </source>
</evidence>
<feature type="non-terminal residue" evidence="4">
    <location>
        <position position="1"/>
    </location>
</feature>
<comment type="caution">
    <text evidence="4">The sequence shown here is derived from an EMBL/GenBank/DDBJ whole genome shotgun (WGS) entry which is preliminary data.</text>
</comment>
<evidence type="ECO:0000256" key="1">
    <source>
        <dbReference type="SAM" id="MobiDB-lite"/>
    </source>
</evidence>
<accession>A0A371G407</accession>
<protein>
    <submittedName>
        <fullName evidence="4">Retrovirus-related Pol polyprotein</fullName>
    </submittedName>
</protein>
<gene>
    <name evidence="4" type="primary">pol</name>
    <name evidence="4" type="ORF">CR513_33638</name>
</gene>
<dbReference type="InterPro" id="IPR000477">
    <property type="entry name" value="RT_dom"/>
</dbReference>
<dbReference type="PANTHER" id="PTHR33064">
    <property type="entry name" value="POL PROTEIN"/>
    <property type="match status" value="1"/>
</dbReference>
<dbReference type="EMBL" id="QJKJ01006848">
    <property type="protein sequence ID" value="RDX85201.1"/>
    <property type="molecule type" value="Genomic_DNA"/>
</dbReference>
<organism evidence="4 5">
    <name type="scientific">Mucuna pruriens</name>
    <name type="common">Velvet bean</name>
    <name type="synonym">Dolichos pruriens</name>
    <dbReference type="NCBI Taxonomy" id="157652"/>
    <lineage>
        <taxon>Eukaryota</taxon>
        <taxon>Viridiplantae</taxon>
        <taxon>Streptophyta</taxon>
        <taxon>Embryophyta</taxon>
        <taxon>Tracheophyta</taxon>
        <taxon>Spermatophyta</taxon>
        <taxon>Magnoliopsida</taxon>
        <taxon>eudicotyledons</taxon>
        <taxon>Gunneridae</taxon>
        <taxon>Pentapetalae</taxon>
        <taxon>rosids</taxon>
        <taxon>fabids</taxon>
        <taxon>Fabales</taxon>
        <taxon>Fabaceae</taxon>
        <taxon>Papilionoideae</taxon>
        <taxon>50 kb inversion clade</taxon>
        <taxon>NPAAA clade</taxon>
        <taxon>indigoferoid/millettioid clade</taxon>
        <taxon>Phaseoleae</taxon>
        <taxon>Mucuna</taxon>
    </lineage>
</organism>
<dbReference type="SUPFAM" id="SSF56672">
    <property type="entry name" value="DNA/RNA polymerases"/>
    <property type="match status" value="1"/>
</dbReference>
<proteinExistence type="predicted"/>
<evidence type="ECO:0000259" key="2">
    <source>
        <dbReference type="Pfam" id="PF00078"/>
    </source>
</evidence>